<accession>A0ABY4Y6J8</accession>
<proteinExistence type="predicted"/>
<dbReference type="Proteomes" id="UP001057474">
    <property type="component" value="Chromosome"/>
</dbReference>
<keyword evidence="1" id="KW-0732">Signal</keyword>
<organism evidence="2 3">
    <name type="scientific">Legionella lytica</name>
    <dbReference type="NCBI Taxonomy" id="96232"/>
    <lineage>
        <taxon>Bacteria</taxon>
        <taxon>Pseudomonadati</taxon>
        <taxon>Pseudomonadota</taxon>
        <taxon>Gammaproteobacteria</taxon>
        <taxon>Legionellales</taxon>
        <taxon>Legionellaceae</taxon>
        <taxon>Legionella</taxon>
    </lineage>
</organism>
<gene>
    <name evidence="2" type="ORF">J2N86_10455</name>
</gene>
<sequence length="45" mass="4656">MKKIILVLAMVVASVALSNCCGNPCNGVCAPSDCSGTNSYTGNWY</sequence>
<evidence type="ECO:0000313" key="3">
    <source>
        <dbReference type="Proteomes" id="UP001057474"/>
    </source>
</evidence>
<evidence type="ECO:0000313" key="2">
    <source>
        <dbReference type="EMBL" id="USQ13111.1"/>
    </source>
</evidence>
<dbReference type="EMBL" id="CP071527">
    <property type="protein sequence ID" value="USQ13111.1"/>
    <property type="molecule type" value="Genomic_DNA"/>
</dbReference>
<protein>
    <submittedName>
        <fullName evidence="2">Uncharacterized protein</fullName>
    </submittedName>
</protein>
<keyword evidence="3" id="KW-1185">Reference proteome</keyword>
<name>A0ABY4Y6J8_9GAMM</name>
<dbReference type="RefSeq" id="WP_252579367.1">
    <property type="nucleotide sequence ID" value="NZ_CP071527.1"/>
</dbReference>
<feature type="signal peptide" evidence="1">
    <location>
        <begin position="1"/>
        <end position="18"/>
    </location>
</feature>
<evidence type="ECO:0000256" key="1">
    <source>
        <dbReference type="SAM" id="SignalP"/>
    </source>
</evidence>
<feature type="chain" id="PRO_5045543164" evidence="1">
    <location>
        <begin position="19"/>
        <end position="45"/>
    </location>
</feature>
<reference evidence="2" key="1">
    <citation type="submission" date="2021-03" db="EMBL/GenBank/DDBJ databases">
        <title>Legionella lytica PCM 2298.</title>
        <authorList>
            <person name="Koper P."/>
        </authorList>
    </citation>
    <scope>NUCLEOTIDE SEQUENCE</scope>
    <source>
        <strain evidence="2">PCM 2298</strain>
    </source>
</reference>